<evidence type="ECO:0000313" key="8">
    <source>
        <dbReference type="Proteomes" id="UP000289323"/>
    </source>
</evidence>
<evidence type="ECO:0000256" key="2">
    <source>
        <dbReference type="ARBA" id="ARBA00005942"/>
    </source>
</evidence>
<protein>
    <submittedName>
        <fullName evidence="7">B467b1b6-d36a-49a4-a4eb-34024350c8a5</fullName>
    </submittedName>
</protein>
<dbReference type="EMBL" id="OUUZ01000009">
    <property type="protein sequence ID" value="SPQ23071.1"/>
    <property type="molecule type" value="Genomic_DNA"/>
</dbReference>
<keyword evidence="5" id="KW-0539">Nucleus</keyword>
<dbReference type="GO" id="GO:0016592">
    <property type="term" value="C:mediator complex"/>
    <property type="evidence" value="ECO:0007669"/>
    <property type="project" value="InterPro"/>
</dbReference>
<evidence type="ECO:0000256" key="4">
    <source>
        <dbReference type="ARBA" id="ARBA00023163"/>
    </source>
</evidence>
<feature type="compositionally biased region" description="Low complexity" evidence="6">
    <location>
        <begin position="185"/>
        <end position="199"/>
    </location>
</feature>
<dbReference type="Gene3D" id="6.10.280.160">
    <property type="entry name" value="Mediator of RNA polymerase II transcription subunit 22"/>
    <property type="match status" value="1"/>
</dbReference>
<organism evidence="7 8">
    <name type="scientific">Thermothielavioides terrestris</name>
    <dbReference type="NCBI Taxonomy" id="2587410"/>
    <lineage>
        <taxon>Eukaryota</taxon>
        <taxon>Fungi</taxon>
        <taxon>Dikarya</taxon>
        <taxon>Ascomycota</taxon>
        <taxon>Pezizomycotina</taxon>
        <taxon>Sordariomycetes</taxon>
        <taxon>Sordariomycetidae</taxon>
        <taxon>Sordariales</taxon>
        <taxon>Chaetomiaceae</taxon>
        <taxon>Thermothielavioides</taxon>
    </lineage>
</organism>
<feature type="region of interest" description="Disordered" evidence="6">
    <location>
        <begin position="167"/>
        <end position="240"/>
    </location>
</feature>
<name>A0A446BKP4_9PEZI</name>
<reference evidence="7 8" key="1">
    <citation type="submission" date="2018-04" db="EMBL/GenBank/DDBJ databases">
        <authorList>
            <person name="Huttner S."/>
            <person name="Dainat J."/>
        </authorList>
    </citation>
    <scope>NUCLEOTIDE SEQUENCE [LARGE SCALE GENOMIC DNA]</scope>
</reference>
<evidence type="ECO:0000313" key="7">
    <source>
        <dbReference type="EMBL" id="SPQ23071.1"/>
    </source>
</evidence>
<dbReference type="GO" id="GO:0003712">
    <property type="term" value="F:transcription coregulator activity"/>
    <property type="evidence" value="ECO:0007669"/>
    <property type="project" value="InterPro"/>
</dbReference>
<sequence>MDRDPTVVEDLLERKNVLVAEIMTAYRDLVKHATAQVDSSASTGQAAYSSMALGIMMSQIIKSTEDLLALTRRIRELWVVGPLKAPGAHDAEAEQRMRADAEHVFAMLNAMRDAERRGMVQAFAAAASSAAVAAAPAAAAAAAGAAPAPAGGGVAASGGGGTGGGGGSGFTFERAEVDGAPAPPGAAAAAVLQQQAQAPARPPQAAPAGPTTGAEGGTGSQGQGDRQGAAPAPAPGVQHG</sequence>
<keyword evidence="4" id="KW-0804">Transcription</keyword>
<dbReference type="GO" id="GO:0006357">
    <property type="term" value="P:regulation of transcription by RNA polymerase II"/>
    <property type="evidence" value="ECO:0007669"/>
    <property type="project" value="InterPro"/>
</dbReference>
<accession>A0A446BKP4</accession>
<comment type="similarity">
    <text evidence="2">Belongs to the Mediator complex subunit 22 family.</text>
</comment>
<keyword evidence="3" id="KW-0805">Transcription regulation</keyword>
<feature type="compositionally biased region" description="Low complexity" evidence="6">
    <location>
        <begin position="223"/>
        <end position="240"/>
    </location>
</feature>
<evidence type="ECO:0000256" key="6">
    <source>
        <dbReference type="SAM" id="MobiDB-lite"/>
    </source>
</evidence>
<dbReference type="InterPro" id="IPR009332">
    <property type="entry name" value="Med22"/>
</dbReference>
<proteinExistence type="inferred from homology"/>
<evidence type="ECO:0000256" key="3">
    <source>
        <dbReference type="ARBA" id="ARBA00023015"/>
    </source>
</evidence>
<dbReference type="Pfam" id="PF06179">
    <property type="entry name" value="Med22"/>
    <property type="match status" value="1"/>
</dbReference>
<comment type="subcellular location">
    <subcellularLocation>
        <location evidence="1">Nucleus</location>
    </subcellularLocation>
</comment>
<dbReference type="Proteomes" id="UP000289323">
    <property type="component" value="Unassembled WGS sequence"/>
</dbReference>
<dbReference type="AlphaFoldDB" id="A0A446BKP4"/>
<evidence type="ECO:0000256" key="5">
    <source>
        <dbReference type="ARBA" id="ARBA00023242"/>
    </source>
</evidence>
<gene>
    <name evidence="7" type="ORF">TT172_LOCUS5490</name>
</gene>
<evidence type="ECO:0000256" key="1">
    <source>
        <dbReference type="ARBA" id="ARBA00004123"/>
    </source>
</evidence>